<dbReference type="EMBL" id="JACRSV010000002">
    <property type="protein sequence ID" value="MBC8559943.1"/>
    <property type="molecule type" value="Genomic_DNA"/>
</dbReference>
<feature type="transmembrane region" description="Helical" evidence="1">
    <location>
        <begin position="12"/>
        <end position="32"/>
    </location>
</feature>
<comment type="caution">
    <text evidence="3">The sequence shown here is derived from an EMBL/GenBank/DDBJ whole genome shotgun (WGS) entry which is preliminary data.</text>
</comment>
<dbReference type="Pfam" id="PF03703">
    <property type="entry name" value="bPH_2"/>
    <property type="match status" value="1"/>
</dbReference>
<dbReference type="RefSeq" id="WP_249294913.1">
    <property type="nucleotide sequence ID" value="NZ_JACRSV010000002.1"/>
</dbReference>
<protein>
    <submittedName>
        <fullName evidence="3">PH domain-containing protein</fullName>
    </submittedName>
</protein>
<evidence type="ECO:0000259" key="2">
    <source>
        <dbReference type="Pfam" id="PF03703"/>
    </source>
</evidence>
<sequence>MKGGISKKALAVWEIGLALLAAVLVVLVLVIFYPRTWIWYALLWIIGFAYVFFSFLYLPLLHLSCQYETTDEIVEYRGGLVFYSRKQMLRRSIMYVTLIRTPVSYLLRTRSIVVNSMGGQMTIPWIPLKRAEELLNDITPRHPAQKGRIVVENTKKENQEMRP</sequence>
<evidence type="ECO:0000313" key="3">
    <source>
        <dbReference type="EMBL" id="MBC8559943.1"/>
    </source>
</evidence>
<keyword evidence="1" id="KW-0472">Membrane</keyword>
<name>A0A926E580_9FIRM</name>
<reference evidence="3" key="1">
    <citation type="submission" date="2020-08" db="EMBL/GenBank/DDBJ databases">
        <title>Genome public.</title>
        <authorList>
            <person name="Liu C."/>
            <person name="Sun Q."/>
        </authorList>
    </citation>
    <scope>NUCLEOTIDE SEQUENCE</scope>
    <source>
        <strain evidence="3">NSJ-33</strain>
    </source>
</reference>
<dbReference type="InterPro" id="IPR005182">
    <property type="entry name" value="YdbS-like_PH"/>
</dbReference>
<evidence type="ECO:0000313" key="4">
    <source>
        <dbReference type="Proteomes" id="UP000610760"/>
    </source>
</evidence>
<keyword evidence="4" id="KW-1185">Reference proteome</keyword>
<organism evidence="3 4">
    <name type="scientific">Fumia xinanensis</name>
    <dbReference type="NCBI Taxonomy" id="2763659"/>
    <lineage>
        <taxon>Bacteria</taxon>
        <taxon>Bacillati</taxon>
        <taxon>Bacillota</taxon>
        <taxon>Clostridia</taxon>
        <taxon>Eubacteriales</taxon>
        <taxon>Oscillospiraceae</taxon>
        <taxon>Fumia</taxon>
    </lineage>
</organism>
<evidence type="ECO:0000256" key="1">
    <source>
        <dbReference type="SAM" id="Phobius"/>
    </source>
</evidence>
<dbReference type="Proteomes" id="UP000610760">
    <property type="component" value="Unassembled WGS sequence"/>
</dbReference>
<keyword evidence="1" id="KW-1133">Transmembrane helix</keyword>
<proteinExistence type="predicted"/>
<dbReference type="AlphaFoldDB" id="A0A926E580"/>
<gene>
    <name evidence="3" type="ORF">H8710_07690</name>
</gene>
<accession>A0A926E580</accession>
<feature type="transmembrane region" description="Helical" evidence="1">
    <location>
        <begin position="38"/>
        <end position="58"/>
    </location>
</feature>
<keyword evidence="1" id="KW-0812">Transmembrane</keyword>
<feature type="domain" description="YdbS-like PH" evidence="2">
    <location>
        <begin position="65"/>
        <end position="136"/>
    </location>
</feature>